<keyword evidence="2" id="KW-1185">Reference proteome</keyword>
<sequence>MHAQCWHDLDNTEYDCWPMEHPDEYNMIDCAGLEMSWVDRPPEKVRSGEEFNVTYTVTASYDFYQMAVTHGILKYR</sequence>
<comment type="caution">
    <text evidence="1">The sequence shown here is derived from an EMBL/GenBank/DDBJ whole genome shotgun (WGS) entry which is preliminary data.</text>
</comment>
<organism evidence="1 2">
    <name type="scientific">Scyliorhinus torazame</name>
    <name type="common">Cloudy catshark</name>
    <name type="synonym">Catulus torazame</name>
    <dbReference type="NCBI Taxonomy" id="75743"/>
    <lineage>
        <taxon>Eukaryota</taxon>
        <taxon>Metazoa</taxon>
        <taxon>Chordata</taxon>
        <taxon>Craniata</taxon>
        <taxon>Vertebrata</taxon>
        <taxon>Chondrichthyes</taxon>
        <taxon>Elasmobranchii</taxon>
        <taxon>Galeomorphii</taxon>
        <taxon>Galeoidea</taxon>
        <taxon>Carcharhiniformes</taxon>
        <taxon>Scyliorhinidae</taxon>
        <taxon>Scyliorhinus</taxon>
    </lineage>
</organism>
<proteinExistence type="predicted"/>
<reference evidence="1 2" key="1">
    <citation type="journal article" date="2018" name="Nat. Ecol. Evol.">
        <title>Shark genomes provide insights into elasmobranch evolution and the origin of vertebrates.</title>
        <authorList>
            <person name="Hara Y"/>
            <person name="Yamaguchi K"/>
            <person name="Onimaru K"/>
            <person name="Kadota M"/>
            <person name="Koyanagi M"/>
            <person name="Keeley SD"/>
            <person name="Tatsumi K"/>
            <person name="Tanaka K"/>
            <person name="Motone F"/>
            <person name="Kageyama Y"/>
            <person name="Nozu R"/>
            <person name="Adachi N"/>
            <person name="Nishimura O"/>
            <person name="Nakagawa R"/>
            <person name="Tanegashima C"/>
            <person name="Kiyatake I"/>
            <person name="Matsumoto R"/>
            <person name="Murakumo K"/>
            <person name="Nishida K"/>
            <person name="Terakita A"/>
            <person name="Kuratani S"/>
            <person name="Sato K"/>
            <person name="Hyodo S Kuraku.S."/>
        </authorList>
    </citation>
    <scope>NUCLEOTIDE SEQUENCE [LARGE SCALE GENOMIC DNA]</scope>
</reference>
<name>A0A401NHF4_SCYTO</name>
<evidence type="ECO:0000313" key="2">
    <source>
        <dbReference type="Proteomes" id="UP000288216"/>
    </source>
</evidence>
<protein>
    <submittedName>
        <fullName evidence="1">Uncharacterized protein</fullName>
    </submittedName>
</protein>
<dbReference type="OrthoDB" id="302535at2759"/>
<gene>
    <name evidence="1" type="ORF">scyTo_0003913</name>
</gene>
<dbReference type="EMBL" id="BFAA01001110">
    <property type="protein sequence ID" value="GCB60300.1"/>
    <property type="molecule type" value="Genomic_DNA"/>
</dbReference>
<evidence type="ECO:0000313" key="1">
    <source>
        <dbReference type="EMBL" id="GCB60300.1"/>
    </source>
</evidence>
<dbReference type="AlphaFoldDB" id="A0A401NHF4"/>
<dbReference type="Proteomes" id="UP000288216">
    <property type="component" value="Unassembled WGS sequence"/>
</dbReference>
<accession>A0A401NHF4</accession>